<keyword evidence="2" id="KW-0472">Membrane</keyword>
<dbReference type="AlphaFoldDB" id="A0A381WV48"/>
<feature type="compositionally biased region" description="Basic and acidic residues" evidence="1">
    <location>
        <begin position="181"/>
        <end position="190"/>
    </location>
</feature>
<reference evidence="3" key="1">
    <citation type="submission" date="2018-05" db="EMBL/GenBank/DDBJ databases">
        <authorList>
            <person name="Lanie J.A."/>
            <person name="Ng W.-L."/>
            <person name="Kazmierczak K.M."/>
            <person name="Andrzejewski T.M."/>
            <person name="Davidsen T.M."/>
            <person name="Wayne K.J."/>
            <person name="Tettelin H."/>
            <person name="Glass J.I."/>
            <person name="Rusch D."/>
            <person name="Podicherti R."/>
            <person name="Tsui H.-C.T."/>
            <person name="Winkler M.E."/>
        </authorList>
    </citation>
    <scope>NUCLEOTIDE SEQUENCE</scope>
</reference>
<organism evidence="3">
    <name type="scientific">marine metagenome</name>
    <dbReference type="NCBI Taxonomy" id="408172"/>
    <lineage>
        <taxon>unclassified sequences</taxon>
        <taxon>metagenomes</taxon>
        <taxon>ecological metagenomes</taxon>
    </lineage>
</organism>
<sequence length="190" mass="20123">MSRSTIRDALLTVGGATAATLLVCMVALWIFAGPDRAPSRRELVIPAGTAELIANGGNPLDLPANWSFRSGDVLVLDNRDRADHFIGAWFAPYDRVTEVTLEASVTVLCSLHPDGVISLDVTPRRTDWALAVPPTLMIGPAFGLTLLMARWVLRSLGDIEGTSGPLALSDAGPGPQSDGIARSEDETSAF</sequence>
<dbReference type="EMBL" id="UINC01012991">
    <property type="protein sequence ID" value="SVA56395.1"/>
    <property type="molecule type" value="Genomic_DNA"/>
</dbReference>
<evidence type="ECO:0000256" key="2">
    <source>
        <dbReference type="SAM" id="Phobius"/>
    </source>
</evidence>
<feature type="region of interest" description="Disordered" evidence="1">
    <location>
        <begin position="165"/>
        <end position="190"/>
    </location>
</feature>
<protein>
    <submittedName>
        <fullName evidence="3">Uncharacterized protein</fullName>
    </submittedName>
</protein>
<accession>A0A381WV48</accession>
<keyword evidence="2" id="KW-1133">Transmembrane helix</keyword>
<evidence type="ECO:0000256" key="1">
    <source>
        <dbReference type="SAM" id="MobiDB-lite"/>
    </source>
</evidence>
<name>A0A381WV48_9ZZZZ</name>
<keyword evidence="2" id="KW-0812">Transmembrane</keyword>
<feature type="transmembrane region" description="Helical" evidence="2">
    <location>
        <begin position="9"/>
        <end position="32"/>
    </location>
</feature>
<gene>
    <name evidence="3" type="ORF">METZ01_LOCUS109249</name>
</gene>
<evidence type="ECO:0000313" key="3">
    <source>
        <dbReference type="EMBL" id="SVA56395.1"/>
    </source>
</evidence>
<proteinExistence type="predicted"/>